<name>A0A8C6S9P0_9GOBI</name>
<evidence type="ECO:0000256" key="2">
    <source>
        <dbReference type="ARBA" id="ARBA00022475"/>
    </source>
</evidence>
<evidence type="ECO:0000256" key="12">
    <source>
        <dbReference type="SAM" id="Phobius"/>
    </source>
</evidence>
<feature type="domain" description="G-protein coupled receptors family 1 profile" evidence="14">
    <location>
        <begin position="82"/>
        <end position="329"/>
    </location>
</feature>
<evidence type="ECO:0000259" key="14">
    <source>
        <dbReference type="PROSITE" id="PS50262"/>
    </source>
</evidence>
<evidence type="ECO:0000256" key="4">
    <source>
        <dbReference type="ARBA" id="ARBA00022989"/>
    </source>
</evidence>
<keyword evidence="5" id="KW-0297">G-protein coupled receptor</keyword>
<organism evidence="15 16">
    <name type="scientific">Neogobius melanostomus</name>
    <name type="common">round goby</name>
    <dbReference type="NCBI Taxonomy" id="47308"/>
    <lineage>
        <taxon>Eukaryota</taxon>
        <taxon>Metazoa</taxon>
        <taxon>Chordata</taxon>
        <taxon>Craniata</taxon>
        <taxon>Vertebrata</taxon>
        <taxon>Euteleostomi</taxon>
        <taxon>Actinopterygii</taxon>
        <taxon>Neopterygii</taxon>
        <taxon>Teleostei</taxon>
        <taxon>Neoteleostei</taxon>
        <taxon>Acanthomorphata</taxon>
        <taxon>Gobiaria</taxon>
        <taxon>Gobiiformes</taxon>
        <taxon>Gobioidei</taxon>
        <taxon>Gobiidae</taxon>
        <taxon>Benthophilinae</taxon>
        <taxon>Neogobiini</taxon>
        <taxon>Neogobius</taxon>
    </lineage>
</organism>
<protein>
    <submittedName>
        <fullName evidence="15">Coagulation factor II thrombin receptor like 2</fullName>
    </submittedName>
</protein>
<dbReference type="PROSITE" id="PS50262">
    <property type="entry name" value="G_PROTEIN_RECEP_F1_2"/>
    <property type="match status" value="1"/>
</dbReference>
<evidence type="ECO:0000256" key="1">
    <source>
        <dbReference type="ARBA" id="ARBA00004651"/>
    </source>
</evidence>
<dbReference type="PANTHER" id="PTHR24232">
    <property type="entry name" value="G-PROTEIN COUPLED RECEPTOR"/>
    <property type="match status" value="1"/>
</dbReference>
<evidence type="ECO:0000313" key="16">
    <source>
        <dbReference type="Proteomes" id="UP000694523"/>
    </source>
</evidence>
<evidence type="ECO:0000313" key="15">
    <source>
        <dbReference type="Ensembl" id="ENSNMLP00000001986.1"/>
    </source>
</evidence>
<evidence type="ECO:0000256" key="7">
    <source>
        <dbReference type="ARBA" id="ARBA00023157"/>
    </source>
</evidence>
<evidence type="ECO:0000256" key="13">
    <source>
        <dbReference type="SAM" id="SignalP"/>
    </source>
</evidence>
<dbReference type="SUPFAM" id="SSF81321">
    <property type="entry name" value="Family A G protein-coupled receptor-like"/>
    <property type="match status" value="1"/>
</dbReference>
<dbReference type="GO" id="GO:0015057">
    <property type="term" value="F:thrombin-activated receptor activity"/>
    <property type="evidence" value="ECO:0007669"/>
    <property type="project" value="InterPro"/>
</dbReference>
<dbReference type="GO" id="GO:0035025">
    <property type="term" value="P:positive regulation of Rho protein signal transduction"/>
    <property type="evidence" value="ECO:0007669"/>
    <property type="project" value="TreeGrafter"/>
</dbReference>
<dbReference type="Proteomes" id="UP000694523">
    <property type="component" value="Unplaced"/>
</dbReference>
<dbReference type="PRINTS" id="PR00237">
    <property type="entry name" value="GPCRRHODOPSN"/>
</dbReference>
<feature type="transmembrane region" description="Helical" evidence="12">
    <location>
        <begin position="66"/>
        <end position="88"/>
    </location>
</feature>
<keyword evidence="9" id="KW-0325">Glycoprotein</keyword>
<reference evidence="15" key="2">
    <citation type="submission" date="2025-09" db="UniProtKB">
        <authorList>
            <consortium name="Ensembl"/>
        </authorList>
    </citation>
    <scope>IDENTIFICATION</scope>
</reference>
<dbReference type="Ensembl" id="ENSNMLT00000002307.1">
    <property type="protein sequence ID" value="ENSNMLP00000001986.1"/>
    <property type="gene ID" value="ENSNMLG00000001536.1"/>
</dbReference>
<keyword evidence="3 12" id="KW-0812">Transmembrane</keyword>
<dbReference type="GO" id="GO:0005886">
    <property type="term" value="C:plasma membrane"/>
    <property type="evidence" value="ECO:0007669"/>
    <property type="project" value="UniProtKB-SubCell"/>
</dbReference>
<feature type="signal peptide" evidence="13">
    <location>
        <begin position="1"/>
        <end position="28"/>
    </location>
</feature>
<keyword evidence="2" id="KW-1003">Cell membrane</keyword>
<feature type="transmembrane region" description="Helical" evidence="12">
    <location>
        <begin position="307"/>
        <end position="331"/>
    </location>
</feature>
<proteinExistence type="predicted"/>
<keyword evidence="10" id="KW-0807">Transducer</keyword>
<keyword evidence="8" id="KW-0675">Receptor</keyword>
<dbReference type="PRINTS" id="PR01428">
    <property type="entry name" value="PROTEASEAR"/>
</dbReference>
<keyword evidence="7 11" id="KW-1015">Disulfide bond</keyword>
<evidence type="ECO:0000256" key="5">
    <source>
        <dbReference type="ARBA" id="ARBA00023040"/>
    </source>
</evidence>
<feature type="transmembrane region" description="Helical" evidence="12">
    <location>
        <begin position="100"/>
        <end position="119"/>
    </location>
</feature>
<evidence type="ECO:0000256" key="3">
    <source>
        <dbReference type="ARBA" id="ARBA00022692"/>
    </source>
</evidence>
<dbReference type="InterPro" id="IPR000276">
    <property type="entry name" value="GPCR_Rhodpsn"/>
</dbReference>
<evidence type="ECO:0000256" key="8">
    <source>
        <dbReference type="ARBA" id="ARBA00023170"/>
    </source>
</evidence>
<keyword evidence="16" id="KW-1185">Reference proteome</keyword>
<dbReference type="InterPro" id="IPR017452">
    <property type="entry name" value="GPCR_Rhodpsn_7TM"/>
</dbReference>
<dbReference type="Gene3D" id="1.20.1070.10">
    <property type="entry name" value="Rhodopsin 7-helix transmembrane proteins"/>
    <property type="match status" value="1"/>
</dbReference>
<sequence length="354" mass="39320">TNATHRRKMGRLGLLFLTISLCFDSSLQDYGKTFLGEPVVLAGSSSNLNGTGNQTASYLQSPASTLLIPILYILIVAVGVPANLFTLCTLASKVRKVSSAILYCSLALSDLFLLLSLLFRAHYHLHGNNWLLGETACRIVSACFYGNLYCSAQTLACISASGYLAVVHPFRYKSLPKRMCTAWVTVVVWMVFGAGLVPELLVQQSYWIPELEIVTCHDILPLGYNSHRFLLYLNLFLTILGLLVPLVLSVVCYVRILAELNRSHFDWGLYIRCSSLVFLIFLVCFTPAGVLHFVHYVQLFADGTEGLYMYFNVAVCLCCLHAAMDPFLFMLMSRSTGSYPYSRALKSKSFSVST</sequence>
<dbReference type="GO" id="GO:0007596">
    <property type="term" value="P:blood coagulation"/>
    <property type="evidence" value="ECO:0007669"/>
    <property type="project" value="InterPro"/>
</dbReference>
<feature type="disulfide bond" evidence="11">
    <location>
        <begin position="137"/>
        <end position="216"/>
    </location>
</feature>
<dbReference type="GO" id="GO:0007200">
    <property type="term" value="P:phospholipase C-activating G protein-coupled receptor signaling pathway"/>
    <property type="evidence" value="ECO:0007669"/>
    <property type="project" value="TreeGrafter"/>
</dbReference>
<accession>A0A8C6S9P0</accession>
<keyword evidence="6 12" id="KW-0472">Membrane</keyword>
<feature type="transmembrane region" description="Helical" evidence="12">
    <location>
        <begin position="139"/>
        <end position="167"/>
    </location>
</feature>
<comment type="subcellular location">
    <subcellularLocation>
        <location evidence="1">Cell membrane</location>
        <topology evidence="1">Multi-pass membrane protein</topology>
    </subcellularLocation>
</comment>
<evidence type="ECO:0000256" key="10">
    <source>
        <dbReference type="ARBA" id="ARBA00023224"/>
    </source>
</evidence>
<evidence type="ECO:0000256" key="6">
    <source>
        <dbReference type="ARBA" id="ARBA00023136"/>
    </source>
</evidence>
<evidence type="ECO:0000256" key="9">
    <source>
        <dbReference type="ARBA" id="ARBA00023180"/>
    </source>
</evidence>
<dbReference type="Pfam" id="PF00001">
    <property type="entry name" value="7tm_1"/>
    <property type="match status" value="1"/>
</dbReference>
<keyword evidence="4 12" id="KW-1133">Transmembrane helix</keyword>
<dbReference type="InterPro" id="IPR003912">
    <property type="entry name" value="Protea_act_rcpt"/>
</dbReference>
<reference evidence="15" key="1">
    <citation type="submission" date="2025-08" db="UniProtKB">
        <authorList>
            <consortium name="Ensembl"/>
        </authorList>
    </citation>
    <scope>IDENTIFICATION</scope>
</reference>
<feature type="transmembrane region" description="Helical" evidence="12">
    <location>
        <begin position="269"/>
        <end position="295"/>
    </location>
</feature>
<evidence type="ECO:0000256" key="11">
    <source>
        <dbReference type="PIRSR" id="PIRSR603912-52"/>
    </source>
</evidence>
<feature type="transmembrane region" description="Helical" evidence="12">
    <location>
        <begin position="229"/>
        <end position="257"/>
    </location>
</feature>
<dbReference type="PANTHER" id="PTHR24232:SF0">
    <property type="entry name" value="PROTEINASE-ACTIVATED RECEPTOR 3"/>
    <property type="match status" value="1"/>
</dbReference>
<feature type="transmembrane region" description="Helical" evidence="12">
    <location>
        <begin position="179"/>
        <end position="197"/>
    </location>
</feature>
<feature type="chain" id="PRO_5034926512" evidence="13">
    <location>
        <begin position="29"/>
        <end position="354"/>
    </location>
</feature>
<keyword evidence="13" id="KW-0732">Signal</keyword>
<dbReference type="AlphaFoldDB" id="A0A8C6S9P0"/>